<dbReference type="SMART" id="SM00327">
    <property type="entry name" value="VWA"/>
    <property type="match status" value="1"/>
</dbReference>
<feature type="transmembrane region" description="Helical" evidence="1">
    <location>
        <begin position="60"/>
        <end position="81"/>
    </location>
</feature>
<evidence type="ECO:0000259" key="2">
    <source>
        <dbReference type="SMART" id="SM00327"/>
    </source>
</evidence>
<comment type="caution">
    <text evidence="3">The sequence shown here is derived from an EMBL/GenBank/DDBJ whole genome shotgun (WGS) entry which is preliminary data.</text>
</comment>
<keyword evidence="4" id="KW-1185">Reference proteome</keyword>
<feature type="domain" description="VWFA" evidence="2">
    <location>
        <begin position="91"/>
        <end position="256"/>
    </location>
</feature>
<dbReference type="Proteomes" id="UP000019063">
    <property type="component" value="Unassembled WGS sequence"/>
</dbReference>
<keyword evidence="1" id="KW-0812">Transmembrane</keyword>
<dbReference type="EMBL" id="AQQW01000005">
    <property type="protein sequence ID" value="ETW12746.1"/>
    <property type="molecule type" value="Genomic_DNA"/>
</dbReference>
<keyword evidence="1" id="KW-0472">Membrane</keyword>
<dbReference type="InterPro" id="IPR002035">
    <property type="entry name" value="VWF_A"/>
</dbReference>
<reference evidence="3 4" key="1">
    <citation type="journal article" date="2014" name="Antonie Van Leeuwenhoek">
        <title>Roseivivax atlanticus sp. nov., isolated from surface seawater of the Atlantic Ocean.</title>
        <authorList>
            <person name="Li G."/>
            <person name="Lai Q."/>
            <person name="Liu X."/>
            <person name="Sun F."/>
            <person name="Shao Z."/>
        </authorList>
    </citation>
    <scope>NUCLEOTIDE SEQUENCE [LARGE SCALE GENOMIC DNA]</scope>
    <source>
        <strain evidence="3 4">22II-s10s</strain>
    </source>
</reference>
<keyword evidence="1" id="KW-1133">Transmembrane helix</keyword>
<dbReference type="STRING" id="1379903.ATO8_09393"/>
<accession>W4HKT7</accession>
<dbReference type="eggNOG" id="COG2304">
    <property type="taxonomic scope" value="Bacteria"/>
</dbReference>
<sequence length="297" mass="31445">MPDPTLLRPLWLLALPLVVLAAWLLSRRGAALGDWGRAVDPGLLEAMRALGRVEGAGRRGAGLVPLAVAALVVLALTGPALERRDRAAWRNLDGVIYVLDASPSVAQSPRWPQLQTMGRFAISAMGSRPGGMVVYAGDAYVATDMTADLRELGQTLSVIDAETVPDPGSRPERGLSLARRMLEEARVLSADVVLMTDGGGLGAEALREAEALASGGARLSVVGLDGTTPEMESLAGVGGGRVWTTDQTDALAAYIRDAGRHVLERQDYPLLFLADYGRLLLALALLPALLLFRRAAR</sequence>
<dbReference type="SUPFAM" id="SSF53300">
    <property type="entry name" value="vWA-like"/>
    <property type="match status" value="1"/>
</dbReference>
<evidence type="ECO:0000313" key="4">
    <source>
        <dbReference type="Proteomes" id="UP000019063"/>
    </source>
</evidence>
<evidence type="ECO:0000256" key="1">
    <source>
        <dbReference type="SAM" id="Phobius"/>
    </source>
</evidence>
<protein>
    <recommendedName>
        <fullName evidence="2">VWFA domain-containing protein</fullName>
    </recommendedName>
</protein>
<evidence type="ECO:0000313" key="3">
    <source>
        <dbReference type="EMBL" id="ETW12746.1"/>
    </source>
</evidence>
<dbReference type="InterPro" id="IPR036465">
    <property type="entry name" value="vWFA_dom_sf"/>
</dbReference>
<proteinExistence type="predicted"/>
<gene>
    <name evidence="3" type="ORF">ATO8_09393</name>
</gene>
<feature type="transmembrane region" description="Helical" evidence="1">
    <location>
        <begin position="270"/>
        <end position="292"/>
    </location>
</feature>
<name>W4HKT7_9RHOB</name>
<organism evidence="3 4">
    <name type="scientific">Roseivivax marinus</name>
    <dbReference type="NCBI Taxonomy" id="1379903"/>
    <lineage>
        <taxon>Bacteria</taxon>
        <taxon>Pseudomonadati</taxon>
        <taxon>Pseudomonadota</taxon>
        <taxon>Alphaproteobacteria</taxon>
        <taxon>Rhodobacterales</taxon>
        <taxon>Roseobacteraceae</taxon>
        <taxon>Roseivivax</taxon>
    </lineage>
</organism>
<dbReference type="RefSeq" id="WP_043844069.1">
    <property type="nucleotide sequence ID" value="NZ_AQQW01000005.1"/>
</dbReference>
<dbReference type="AlphaFoldDB" id="W4HKT7"/>
<dbReference type="Gene3D" id="3.40.50.410">
    <property type="entry name" value="von Willebrand factor, type A domain"/>
    <property type="match status" value="1"/>
</dbReference>